<dbReference type="EMBL" id="JACSQZ010000010">
    <property type="protein sequence ID" value="MBD7914385.1"/>
    <property type="molecule type" value="Genomic_DNA"/>
</dbReference>
<keyword evidence="6 8" id="KW-1133">Transmembrane helix</keyword>
<dbReference type="NCBIfam" id="NF037981">
    <property type="entry name" value="NCS2_1"/>
    <property type="match status" value="1"/>
</dbReference>
<feature type="transmembrane region" description="Helical" evidence="8">
    <location>
        <begin position="26"/>
        <end position="46"/>
    </location>
</feature>
<evidence type="ECO:0000256" key="7">
    <source>
        <dbReference type="ARBA" id="ARBA00023136"/>
    </source>
</evidence>
<keyword evidence="5 8" id="KW-0812">Transmembrane</keyword>
<dbReference type="InterPro" id="IPR017588">
    <property type="entry name" value="UacT-like"/>
</dbReference>
<dbReference type="PANTHER" id="PTHR42810">
    <property type="entry name" value="PURINE PERMEASE C1399.01C-RELATED"/>
    <property type="match status" value="1"/>
</dbReference>
<evidence type="ECO:0000256" key="5">
    <source>
        <dbReference type="ARBA" id="ARBA00022692"/>
    </source>
</evidence>
<feature type="transmembrane region" description="Helical" evidence="8">
    <location>
        <begin position="193"/>
        <end position="211"/>
    </location>
</feature>
<keyword evidence="4" id="KW-1003">Cell membrane</keyword>
<feature type="transmembrane region" description="Helical" evidence="8">
    <location>
        <begin position="103"/>
        <end position="123"/>
    </location>
</feature>
<evidence type="ECO:0000256" key="4">
    <source>
        <dbReference type="ARBA" id="ARBA00022475"/>
    </source>
</evidence>
<feature type="transmembrane region" description="Helical" evidence="8">
    <location>
        <begin position="317"/>
        <end position="339"/>
    </location>
</feature>
<keyword evidence="3" id="KW-0813">Transport</keyword>
<evidence type="ECO:0000256" key="2">
    <source>
        <dbReference type="ARBA" id="ARBA00008821"/>
    </source>
</evidence>
<keyword evidence="7 8" id="KW-0472">Membrane</keyword>
<feature type="transmembrane region" description="Helical" evidence="8">
    <location>
        <begin position="377"/>
        <end position="396"/>
    </location>
</feature>
<evidence type="ECO:0000256" key="3">
    <source>
        <dbReference type="ARBA" id="ARBA00022448"/>
    </source>
</evidence>
<dbReference type="NCBIfam" id="TIGR00801">
    <property type="entry name" value="ncs2"/>
    <property type="match status" value="1"/>
</dbReference>
<accession>A0ABR8Q1U9</accession>
<feature type="transmembrane region" description="Helical" evidence="8">
    <location>
        <begin position="345"/>
        <end position="365"/>
    </location>
</feature>
<feature type="transmembrane region" description="Helical" evidence="8">
    <location>
        <begin position="58"/>
        <end position="83"/>
    </location>
</feature>
<dbReference type="InterPro" id="IPR006043">
    <property type="entry name" value="NCS2"/>
</dbReference>
<evidence type="ECO:0000256" key="6">
    <source>
        <dbReference type="ARBA" id="ARBA00022989"/>
    </source>
</evidence>
<evidence type="ECO:0000256" key="8">
    <source>
        <dbReference type="SAM" id="Phobius"/>
    </source>
</evidence>
<dbReference type="Pfam" id="PF00860">
    <property type="entry name" value="Xan_ur_permease"/>
    <property type="match status" value="1"/>
</dbReference>
<feature type="transmembrane region" description="Helical" evidence="8">
    <location>
        <begin position="276"/>
        <end position="296"/>
    </location>
</feature>
<feature type="transmembrane region" description="Helical" evidence="8">
    <location>
        <begin position="402"/>
        <end position="426"/>
    </location>
</feature>
<organism evidence="9 10">
    <name type="scientific">Clostridium gallinarum</name>
    <dbReference type="NCBI Taxonomy" id="2762246"/>
    <lineage>
        <taxon>Bacteria</taxon>
        <taxon>Bacillati</taxon>
        <taxon>Bacillota</taxon>
        <taxon>Clostridia</taxon>
        <taxon>Eubacteriales</taxon>
        <taxon>Clostridiaceae</taxon>
        <taxon>Clostridium</taxon>
    </lineage>
</organism>
<dbReference type="Proteomes" id="UP000640335">
    <property type="component" value="Unassembled WGS sequence"/>
</dbReference>
<dbReference type="NCBIfam" id="TIGR03173">
    <property type="entry name" value="pbuX"/>
    <property type="match status" value="1"/>
</dbReference>
<dbReference type="RefSeq" id="WP_191748946.1">
    <property type="nucleotide sequence ID" value="NZ_JACSQZ010000010.1"/>
</dbReference>
<dbReference type="InterPro" id="IPR006042">
    <property type="entry name" value="Xan_ur_permease"/>
</dbReference>
<protein>
    <submittedName>
        <fullName evidence="9">Purine permease</fullName>
    </submittedName>
</protein>
<dbReference type="PANTHER" id="PTHR42810:SF2">
    <property type="entry name" value="PURINE PERMEASE C1399.01C-RELATED"/>
    <property type="match status" value="1"/>
</dbReference>
<evidence type="ECO:0000313" key="9">
    <source>
        <dbReference type="EMBL" id="MBD7914385.1"/>
    </source>
</evidence>
<keyword evidence="10" id="KW-1185">Reference proteome</keyword>
<comment type="caution">
    <text evidence="9">The sequence shown here is derived from an EMBL/GenBank/DDBJ whole genome shotgun (WGS) entry which is preliminary data.</text>
</comment>
<evidence type="ECO:0000313" key="10">
    <source>
        <dbReference type="Proteomes" id="UP000640335"/>
    </source>
</evidence>
<reference evidence="9 10" key="1">
    <citation type="submission" date="2020-08" db="EMBL/GenBank/DDBJ databases">
        <title>A Genomic Blueprint of the Chicken Gut Microbiome.</title>
        <authorList>
            <person name="Gilroy R."/>
            <person name="Ravi A."/>
            <person name="Getino M."/>
            <person name="Pursley I."/>
            <person name="Horton D.L."/>
            <person name="Alikhan N.-F."/>
            <person name="Baker D."/>
            <person name="Gharbi K."/>
            <person name="Hall N."/>
            <person name="Watson M."/>
            <person name="Adriaenssens E.M."/>
            <person name="Foster-Nyarko E."/>
            <person name="Jarju S."/>
            <person name="Secka A."/>
            <person name="Antonio M."/>
            <person name="Oren A."/>
            <person name="Chaudhuri R."/>
            <person name="La Ragione R.M."/>
            <person name="Hildebrand F."/>
            <person name="Pallen M.J."/>
        </authorList>
    </citation>
    <scope>NUCLEOTIDE SEQUENCE [LARGE SCALE GENOMIC DNA]</scope>
    <source>
        <strain evidence="9 10">Sa3CUN1</strain>
    </source>
</reference>
<comment type="subcellular location">
    <subcellularLocation>
        <location evidence="1">Cell membrane</location>
        <topology evidence="1">Multi-pass membrane protein</topology>
    </subcellularLocation>
</comment>
<feature type="transmembrane region" description="Helical" evidence="8">
    <location>
        <begin position="168"/>
        <end position="186"/>
    </location>
</feature>
<proteinExistence type="inferred from homology"/>
<comment type="similarity">
    <text evidence="2">Belongs to the nucleobase:cation symporter-2 (NCS2) (TC 2.A.40) family.</text>
</comment>
<sequence length="446" mass="47124">MKKGSIYQLEGRVSLKQAIPLGMQHVLSMFVGNVSPLIIVCGLLQMPIDQKTMLIQNAMFIAGIVTLIQLYPIWKVGAGLPIVMGTSSGFVPTVQATAVTYGYSSVLGASLIGAILEIILGFFVKPLKKYFPPVVTGVVVISIGLSLIPTGIKFFAGGVGAEDFGSPSNLFLGFLVMAIIVFLMQFTKGFAKTSAILIGIIVGYIVAFFMGKVDFSGVKAAGWISIPKPFAFGFNFDIEVIIPMLIMYIATAVETIGDVSGITVGGLDRDATDKELSGAVLADGIGSFIAACFGILPNTSFSQNVGLVAMTKVVNKFSIMTGAIFLILSGFIPKLGAIVSAVPQSVLGGASIIMFSMIAVSGMQLVFKQDMSGRNPIIIAVSLGLGFGLGSVPDALQHLPSWASLIFSQSGIVVSFIVAAFMNFILPKEKLEENIEFSIDKEELVK</sequence>
<name>A0ABR8Q1U9_9CLOT</name>
<dbReference type="PROSITE" id="PS01116">
    <property type="entry name" value="XANTH_URACIL_PERMASE"/>
    <property type="match status" value="1"/>
</dbReference>
<gene>
    <name evidence="9" type="ORF">H9660_04435</name>
</gene>
<evidence type="ECO:0000256" key="1">
    <source>
        <dbReference type="ARBA" id="ARBA00004651"/>
    </source>
</evidence>